<dbReference type="RefSeq" id="WP_187258363.1">
    <property type="nucleotide sequence ID" value="NZ_JBHULF010000005.1"/>
</dbReference>
<dbReference type="EMBL" id="MBUA01000030">
    <property type="protein sequence ID" value="MBC6493046.1"/>
    <property type="molecule type" value="Genomic_DNA"/>
</dbReference>
<gene>
    <name evidence="1" type="ORF">BC349_18470</name>
</gene>
<keyword evidence="2" id="KW-1185">Reference proteome</keyword>
<evidence type="ECO:0000313" key="2">
    <source>
        <dbReference type="Proteomes" id="UP000765802"/>
    </source>
</evidence>
<protein>
    <submittedName>
        <fullName evidence="1">Uncharacterized protein</fullName>
    </submittedName>
</protein>
<sequence length="62" mass="6966">MNFAKRYNIEGTDAAALTKLRALSATDIVDEVFEFKQDGSAAAIPDYRKARLDVMERADEKK</sequence>
<organism evidence="1 2">
    <name type="scientific">Flavihumibacter stibioxidans</name>
    <dbReference type="NCBI Taxonomy" id="1834163"/>
    <lineage>
        <taxon>Bacteria</taxon>
        <taxon>Pseudomonadati</taxon>
        <taxon>Bacteroidota</taxon>
        <taxon>Chitinophagia</taxon>
        <taxon>Chitinophagales</taxon>
        <taxon>Chitinophagaceae</taxon>
        <taxon>Flavihumibacter</taxon>
    </lineage>
</organism>
<name>A0ABR7MDL9_9BACT</name>
<reference evidence="1 2" key="1">
    <citation type="submission" date="2016-07" db="EMBL/GenBank/DDBJ databases">
        <title>Genome analysis of Flavihumibacter stibioxidans YS-17.</title>
        <authorList>
            <person name="Shi K."/>
            <person name="Han Y."/>
            <person name="Wang G."/>
        </authorList>
    </citation>
    <scope>NUCLEOTIDE SEQUENCE [LARGE SCALE GENOMIC DNA]</scope>
    <source>
        <strain evidence="1 2">YS-17</strain>
    </source>
</reference>
<dbReference type="Proteomes" id="UP000765802">
    <property type="component" value="Unassembled WGS sequence"/>
</dbReference>
<comment type="caution">
    <text evidence="1">The sequence shown here is derived from an EMBL/GenBank/DDBJ whole genome shotgun (WGS) entry which is preliminary data.</text>
</comment>
<proteinExistence type="predicted"/>
<evidence type="ECO:0000313" key="1">
    <source>
        <dbReference type="EMBL" id="MBC6493046.1"/>
    </source>
</evidence>
<accession>A0ABR7MDL9</accession>